<gene>
    <name evidence="2" type="primary">ga20403</name>
    <name evidence="2" type="ORF">PR202_ga20403</name>
</gene>
<dbReference type="Pfam" id="PF04937">
    <property type="entry name" value="DUF659"/>
    <property type="match status" value="1"/>
</dbReference>
<comment type="caution">
    <text evidence="2">The sequence shown here is derived from an EMBL/GenBank/DDBJ whole genome shotgun (WGS) entry which is preliminary data.</text>
</comment>
<dbReference type="AlphaFoldDB" id="A0AAV5CY89"/>
<accession>A0AAV5CY89</accession>
<dbReference type="InterPro" id="IPR007021">
    <property type="entry name" value="DUF659"/>
</dbReference>
<sequence>MASAQPAASAGDNSVSDARLRKSPLWKHVKLVEKNGVTGGNARSQCLYCNHMIPGSYYRVRAHVLKEEGKGVGICTAATQEMVDMFRREEEAAKAATEANVARTVPMLVHLTVPPSGARASSKRKKQTGIAESFNLKTRQMADAIIARMFYTGGLPFHLARNPNSREAFNFIASHDLGGYVPPSIKKLRTTLLQQERANLDRLLEPIRSTWNHKGVTTAADGWTDAQRRPLINFIAITETGPMFLKCENTEGKTKTKKYIAELLSEIIEKVGSKNVVQVITDNAANCKGAGLIIEAKYDNIFWTPCVVHTLNLALKSICAPRNSENLELQRIGDVAGYAAQIKNFIMNHGMRLSIFNSFSKLKFLAVADTRFASVIVMLKRFLHLKDALERMVISDKWAAYKEDDQEKANFFECVSRILHDRYYTGQWLAEVPNHLVFVHNNLRLVSRNTAEYTSGPSHMWDVRGDGYDTFDGVGILQSADFSLDEPEFEQMITGDEEP</sequence>
<proteinExistence type="predicted"/>
<name>A0AAV5CY89_ELECO</name>
<protein>
    <recommendedName>
        <fullName evidence="1">DUF659 domain-containing protein</fullName>
    </recommendedName>
</protein>
<reference evidence="2" key="2">
    <citation type="submission" date="2021-12" db="EMBL/GenBank/DDBJ databases">
        <title>Resequencing data analysis of finger millet.</title>
        <authorList>
            <person name="Hatakeyama M."/>
            <person name="Aluri S."/>
            <person name="Balachadran M.T."/>
            <person name="Sivarajan S.R."/>
            <person name="Poveda L."/>
            <person name="Shimizu-Inatsugi R."/>
            <person name="Schlapbach R."/>
            <person name="Sreeman S.M."/>
            <person name="Shimizu K.K."/>
        </authorList>
    </citation>
    <scope>NUCLEOTIDE SEQUENCE</scope>
</reference>
<reference evidence="2" key="1">
    <citation type="journal article" date="2018" name="DNA Res.">
        <title>Multiple hybrid de novo genome assembly of finger millet, an orphan allotetraploid crop.</title>
        <authorList>
            <person name="Hatakeyama M."/>
            <person name="Aluri S."/>
            <person name="Balachadran M.T."/>
            <person name="Sivarajan S.R."/>
            <person name="Patrignani A."/>
            <person name="Gruter S."/>
            <person name="Poveda L."/>
            <person name="Shimizu-Inatsugi R."/>
            <person name="Baeten J."/>
            <person name="Francoijs K.J."/>
            <person name="Nataraja K.N."/>
            <person name="Reddy Y.A.N."/>
            <person name="Phadnis S."/>
            <person name="Ravikumar R.L."/>
            <person name="Schlapbach R."/>
            <person name="Sreeman S.M."/>
            <person name="Shimizu K.K."/>
        </authorList>
    </citation>
    <scope>NUCLEOTIDE SEQUENCE</scope>
</reference>
<evidence type="ECO:0000313" key="2">
    <source>
        <dbReference type="EMBL" id="GJN03006.1"/>
    </source>
</evidence>
<dbReference type="EMBL" id="BQKI01000009">
    <property type="protein sequence ID" value="GJN03006.1"/>
    <property type="molecule type" value="Genomic_DNA"/>
</dbReference>
<dbReference type="PANTHER" id="PTHR32166">
    <property type="entry name" value="OSJNBA0013A04.12 PROTEIN"/>
    <property type="match status" value="1"/>
</dbReference>
<organism evidence="2 3">
    <name type="scientific">Eleusine coracana subsp. coracana</name>
    <dbReference type="NCBI Taxonomy" id="191504"/>
    <lineage>
        <taxon>Eukaryota</taxon>
        <taxon>Viridiplantae</taxon>
        <taxon>Streptophyta</taxon>
        <taxon>Embryophyta</taxon>
        <taxon>Tracheophyta</taxon>
        <taxon>Spermatophyta</taxon>
        <taxon>Magnoliopsida</taxon>
        <taxon>Liliopsida</taxon>
        <taxon>Poales</taxon>
        <taxon>Poaceae</taxon>
        <taxon>PACMAD clade</taxon>
        <taxon>Chloridoideae</taxon>
        <taxon>Cynodonteae</taxon>
        <taxon>Eleusininae</taxon>
        <taxon>Eleusine</taxon>
    </lineage>
</organism>
<feature type="domain" description="DUF659" evidence="1">
    <location>
        <begin position="183"/>
        <end position="331"/>
    </location>
</feature>
<dbReference type="InterPro" id="IPR012337">
    <property type="entry name" value="RNaseH-like_sf"/>
</dbReference>
<dbReference type="Proteomes" id="UP001054889">
    <property type="component" value="Unassembled WGS sequence"/>
</dbReference>
<dbReference type="SUPFAM" id="SSF53098">
    <property type="entry name" value="Ribonuclease H-like"/>
    <property type="match status" value="1"/>
</dbReference>
<evidence type="ECO:0000259" key="1">
    <source>
        <dbReference type="Pfam" id="PF04937"/>
    </source>
</evidence>
<keyword evidence="3" id="KW-1185">Reference proteome</keyword>
<dbReference type="PANTHER" id="PTHR32166:SF81">
    <property type="entry name" value="OS06G0658400 PROTEIN"/>
    <property type="match status" value="1"/>
</dbReference>
<evidence type="ECO:0000313" key="3">
    <source>
        <dbReference type="Proteomes" id="UP001054889"/>
    </source>
</evidence>